<dbReference type="InterPro" id="IPR007462">
    <property type="entry name" value="COV1-like"/>
</dbReference>
<dbReference type="RefSeq" id="WP_013943260.1">
    <property type="nucleotide sequence ID" value="NC_015713.1"/>
</dbReference>
<proteinExistence type="predicted"/>
<feature type="transmembrane region" description="Helical" evidence="1">
    <location>
        <begin position="66"/>
        <end position="87"/>
    </location>
</feature>
<dbReference type="STRING" id="331113.SNE_A09160"/>
<evidence type="ECO:0000256" key="1">
    <source>
        <dbReference type="SAM" id="Phobius"/>
    </source>
</evidence>
<name>F8L7Q4_SIMNZ</name>
<dbReference type="OrthoDB" id="9780267at2"/>
<dbReference type="PANTHER" id="PTHR31876:SF26">
    <property type="entry name" value="PROTEIN LIKE COV 2"/>
    <property type="match status" value="1"/>
</dbReference>
<dbReference type="KEGG" id="sng:SNE_A09160"/>
<sequence length="221" mass="24834">MKKCFITGLVILLPLAVTIAIVVFIVNFLTKPFIGIVVSFLKEFDILNKGFLFLSREQVVLYGSKFLILICLFLFTLLLGMIARWFFFKALLNLSDKVLHRIPLINKVYKTTQEIIKTIFVTDKSSFKQVVMVPFPKDGTYVMGLVSRESPHVCSEKANAPMVSVLVPTTPNPTTGFLLMYKKEDLIHLDLKPEAAIKYIVSCGVITPEYPAPVPNDTKAT</sequence>
<dbReference type="Pfam" id="PF04367">
    <property type="entry name" value="DUF502"/>
    <property type="match status" value="1"/>
</dbReference>
<keyword evidence="1" id="KW-1133">Transmembrane helix</keyword>
<keyword evidence="1" id="KW-0812">Transmembrane</keyword>
<evidence type="ECO:0000313" key="3">
    <source>
        <dbReference type="Proteomes" id="UP000000496"/>
    </source>
</evidence>
<dbReference type="EMBL" id="FR872582">
    <property type="protein sequence ID" value="CCB88793.1"/>
    <property type="molecule type" value="Genomic_DNA"/>
</dbReference>
<evidence type="ECO:0008006" key="4">
    <source>
        <dbReference type="Google" id="ProtNLM"/>
    </source>
</evidence>
<dbReference type="Proteomes" id="UP000000496">
    <property type="component" value="Chromosome gsn.131"/>
</dbReference>
<reference key="1">
    <citation type="journal article" date="2011" name="Mol. Biol. Evol.">
        <title>Unity in variety -- the pan-genome of the Chlamydiae.</title>
        <authorList>
            <person name="Collingro A."/>
            <person name="Tischler P."/>
            <person name="Weinmaier T."/>
            <person name="Penz T."/>
            <person name="Heinz E."/>
            <person name="Brunham R.C."/>
            <person name="Read T.D."/>
            <person name="Bavoil P.M."/>
            <person name="Sachse K."/>
            <person name="Kahane S."/>
            <person name="Friedman M.G."/>
            <person name="Rattei T."/>
            <person name="Myers G.S.A."/>
            <person name="Horn M."/>
        </authorList>
    </citation>
    <scope>NUCLEOTIDE SEQUENCE</scope>
    <source>
        <strain>Z</strain>
    </source>
</reference>
<accession>F8L7Q4</accession>
<dbReference type="AlphaFoldDB" id="F8L7Q4"/>
<evidence type="ECO:0000313" key="2">
    <source>
        <dbReference type="EMBL" id="CCB88793.1"/>
    </source>
</evidence>
<protein>
    <recommendedName>
        <fullName evidence="4">DUF502 domain-containing protein</fullName>
    </recommendedName>
</protein>
<dbReference type="PANTHER" id="PTHR31876">
    <property type="entry name" value="COV-LIKE PROTEIN 1"/>
    <property type="match status" value="1"/>
</dbReference>
<gene>
    <name evidence="2" type="ordered locus">SNE_A09160</name>
</gene>
<keyword evidence="3" id="KW-1185">Reference proteome</keyword>
<dbReference type="eggNOG" id="COG2928">
    <property type="taxonomic scope" value="Bacteria"/>
</dbReference>
<organism evidence="2 3">
    <name type="scientific">Simkania negevensis (strain ATCC VR-1471 / DSM 27360 / Z)</name>
    <dbReference type="NCBI Taxonomy" id="331113"/>
    <lineage>
        <taxon>Bacteria</taxon>
        <taxon>Pseudomonadati</taxon>
        <taxon>Chlamydiota</taxon>
        <taxon>Chlamydiia</taxon>
        <taxon>Parachlamydiales</taxon>
        <taxon>Simkaniaceae</taxon>
        <taxon>Simkania</taxon>
    </lineage>
</organism>
<dbReference type="HOGENOM" id="CLU_068050_2_0_0"/>
<reference evidence="2 3" key="2">
    <citation type="journal article" date="2011" name="Mol. Biol. Evol.">
        <title>Unity in variety--the pan-genome of the Chlamydiae.</title>
        <authorList>
            <person name="Collingro A."/>
            <person name="Tischler P."/>
            <person name="Weinmaier T."/>
            <person name="Penz T."/>
            <person name="Heinz E."/>
            <person name="Brunham R.C."/>
            <person name="Read T.D."/>
            <person name="Bavoil P.M."/>
            <person name="Sachse K."/>
            <person name="Kahane S."/>
            <person name="Friedman M.G."/>
            <person name="Rattei T."/>
            <person name="Myers G.S."/>
            <person name="Horn M."/>
        </authorList>
    </citation>
    <scope>NUCLEOTIDE SEQUENCE [LARGE SCALE GENOMIC DNA]</scope>
    <source>
        <strain evidence="3">ATCC VR-1471 / Z</strain>
    </source>
</reference>
<keyword evidence="1" id="KW-0472">Membrane</keyword>